<dbReference type="GO" id="GO:0000976">
    <property type="term" value="F:transcription cis-regulatory region binding"/>
    <property type="evidence" value="ECO:0007669"/>
    <property type="project" value="TreeGrafter"/>
</dbReference>
<keyword evidence="4 7" id="KW-0238">DNA-binding</keyword>
<dbReference type="PROSITE" id="PS51755">
    <property type="entry name" value="OMPR_PHOB"/>
    <property type="match status" value="1"/>
</dbReference>
<evidence type="ECO:0000256" key="7">
    <source>
        <dbReference type="PROSITE-ProRule" id="PRU01091"/>
    </source>
</evidence>
<evidence type="ECO:0000313" key="10">
    <source>
        <dbReference type="EMBL" id="UXE59826.1"/>
    </source>
</evidence>
<evidence type="ECO:0000256" key="5">
    <source>
        <dbReference type="ARBA" id="ARBA00023163"/>
    </source>
</evidence>
<keyword evidence="5" id="KW-0804">Transcription</keyword>
<keyword evidence="3" id="KW-0805">Transcription regulation</keyword>
<dbReference type="Pfam" id="PF00486">
    <property type="entry name" value="Trans_reg_C"/>
    <property type="match status" value="1"/>
</dbReference>
<sequence length="233" mass="26416">MDDDPAIRHLVSRFLSFNQYKVEVAEDAKTARVLFERFQPDLVILDVNLPDDSGFNLCREMRKPQTIILMLTCLSGTDYVLEGFEQGADEYLTKPFNLEILKAKIGALFKRQVPLENPPSTLQKGLTFGRMVIDNERCEVTVAGQLIPLTLLEFELLYFLATHPEKVWGRAELISAVWGTTDDVKAERKVDVHIGQIRRKIGDPEGDCIKTIRSKGYVFELPSYLSEPKGSSH</sequence>
<organism evidence="10">
    <name type="scientific">Woronichinia naegeliana WA131</name>
    <dbReference type="NCBI Taxonomy" id="2824559"/>
    <lineage>
        <taxon>Bacteria</taxon>
        <taxon>Bacillati</taxon>
        <taxon>Cyanobacteriota</taxon>
        <taxon>Cyanophyceae</taxon>
        <taxon>Synechococcales</taxon>
        <taxon>Coelosphaeriaceae</taxon>
        <taxon>Woronichinia</taxon>
    </lineage>
</organism>
<dbReference type="GO" id="GO:0000156">
    <property type="term" value="F:phosphorelay response regulator activity"/>
    <property type="evidence" value="ECO:0007669"/>
    <property type="project" value="TreeGrafter"/>
</dbReference>
<dbReference type="CDD" id="cd17574">
    <property type="entry name" value="REC_OmpR"/>
    <property type="match status" value="1"/>
</dbReference>
<reference evidence="10" key="1">
    <citation type="submission" date="2021-04" db="EMBL/GenBank/DDBJ databases">
        <title>Genome sequence of Woronichinia naegeliana from Washington state freshwater lake bloom.</title>
        <authorList>
            <person name="Dreher T.W."/>
        </authorList>
    </citation>
    <scope>NUCLEOTIDE SEQUENCE</scope>
    <source>
        <strain evidence="10">WA131</strain>
    </source>
</reference>
<keyword evidence="1 6" id="KW-0597">Phosphoprotein</keyword>
<dbReference type="Gene3D" id="1.10.10.10">
    <property type="entry name" value="Winged helix-like DNA-binding domain superfamily/Winged helix DNA-binding domain"/>
    <property type="match status" value="1"/>
</dbReference>
<feature type="domain" description="Response regulatory" evidence="8">
    <location>
        <begin position="1"/>
        <end position="109"/>
    </location>
</feature>
<accession>A0A977KVS0</accession>
<dbReference type="GO" id="GO:0005829">
    <property type="term" value="C:cytosol"/>
    <property type="evidence" value="ECO:0007669"/>
    <property type="project" value="TreeGrafter"/>
</dbReference>
<protein>
    <submittedName>
        <fullName evidence="10">Response regulator transcription factor</fullName>
    </submittedName>
</protein>
<dbReference type="InterPro" id="IPR001867">
    <property type="entry name" value="OmpR/PhoB-type_DNA-bd"/>
</dbReference>
<evidence type="ECO:0000256" key="4">
    <source>
        <dbReference type="ARBA" id="ARBA00023125"/>
    </source>
</evidence>
<dbReference type="GO" id="GO:0032993">
    <property type="term" value="C:protein-DNA complex"/>
    <property type="evidence" value="ECO:0007669"/>
    <property type="project" value="TreeGrafter"/>
</dbReference>
<dbReference type="InterPro" id="IPR036388">
    <property type="entry name" value="WH-like_DNA-bd_sf"/>
</dbReference>
<dbReference type="Gene3D" id="3.40.50.2300">
    <property type="match status" value="1"/>
</dbReference>
<dbReference type="KEGG" id="wna:KA717_29605"/>
<dbReference type="Pfam" id="PF00072">
    <property type="entry name" value="Response_reg"/>
    <property type="match status" value="1"/>
</dbReference>
<proteinExistence type="predicted"/>
<dbReference type="SMART" id="SM00448">
    <property type="entry name" value="REC"/>
    <property type="match status" value="1"/>
</dbReference>
<feature type="DNA-binding region" description="OmpR/PhoB-type" evidence="7">
    <location>
        <begin position="123"/>
        <end position="221"/>
    </location>
</feature>
<keyword evidence="2" id="KW-0902">Two-component regulatory system</keyword>
<evidence type="ECO:0000256" key="6">
    <source>
        <dbReference type="PROSITE-ProRule" id="PRU00169"/>
    </source>
</evidence>
<feature type="domain" description="OmpR/PhoB-type" evidence="9">
    <location>
        <begin position="123"/>
        <end position="221"/>
    </location>
</feature>
<evidence type="ECO:0000259" key="9">
    <source>
        <dbReference type="PROSITE" id="PS51755"/>
    </source>
</evidence>
<dbReference type="PROSITE" id="PS50110">
    <property type="entry name" value="RESPONSE_REGULATORY"/>
    <property type="match status" value="1"/>
</dbReference>
<dbReference type="SMART" id="SM00862">
    <property type="entry name" value="Trans_reg_C"/>
    <property type="match status" value="1"/>
</dbReference>
<dbReference type="InterPro" id="IPR011006">
    <property type="entry name" value="CheY-like_superfamily"/>
</dbReference>
<dbReference type="PANTHER" id="PTHR48111">
    <property type="entry name" value="REGULATOR OF RPOS"/>
    <property type="match status" value="1"/>
</dbReference>
<dbReference type="CDD" id="cd00383">
    <property type="entry name" value="trans_reg_C"/>
    <property type="match status" value="1"/>
</dbReference>
<dbReference type="AlphaFoldDB" id="A0A977KVS0"/>
<dbReference type="EMBL" id="CP073041">
    <property type="protein sequence ID" value="UXE59826.1"/>
    <property type="molecule type" value="Genomic_DNA"/>
</dbReference>
<dbReference type="InterPro" id="IPR001789">
    <property type="entry name" value="Sig_transdc_resp-reg_receiver"/>
</dbReference>
<dbReference type="SUPFAM" id="SSF52172">
    <property type="entry name" value="CheY-like"/>
    <property type="match status" value="1"/>
</dbReference>
<evidence type="ECO:0000256" key="1">
    <source>
        <dbReference type="ARBA" id="ARBA00022553"/>
    </source>
</evidence>
<dbReference type="InterPro" id="IPR039420">
    <property type="entry name" value="WalR-like"/>
</dbReference>
<dbReference type="PANTHER" id="PTHR48111:SF1">
    <property type="entry name" value="TWO-COMPONENT RESPONSE REGULATOR ORR33"/>
    <property type="match status" value="1"/>
</dbReference>
<gene>
    <name evidence="10" type="ORF">KA717_29605</name>
</gene>
<evidence type="ECO:0000256" key="2">
    <source>
        <dbReference type="ARBA" id="ARBA00023012"/>
    </source>
</evidence>
<dbReference type="Proteomes" id="UP001065613">
    <property type="component" value="Chromosome"/>
</dbReference>
<feature type="modified residue" description="4-aspartylphosphate" evidence="6">
    <location>
        <position position="46"/>
    </location>
</feature>
<dbReference type="GO" id="GO:0006355">
    <property type="term" value="P:regulation of DNA-templated transcription"/>
    <property type="evidence" value="ECO:0007669"/>
    <property type="project" value="InterPro"/>
</dbReference>
<evidence type="ECO:0000256" key="3">
    <source>
        <dbReference type="ARBA" id="ARBA00023015"/>
    </source>
</evidence>
<name>A0A977KVS0_9CYAN</name>
<evidence type="ECO:0000259" key="8">
    <source>
        <dbReference type="PROSITE" id="PS50110"/>
    </source>
</evidence>